<dbReference type="EMBL" id="GDHC01006921">
    <property type="protein sequence ID" value="JAQ11708.1"/>
    <property type="molecule type" value="Transcribed_RNA"/>
</dbReference>
<reference evidence="1" key="1">
    <citation type="journal article" date="2016" name="Gigascience">
        <title>De novo construction of an expanded transcriptome assembly for the western tarnished plant bug, Lygus hesperus.</title>
        <authorList>
            <person name="Tassone E.E."/>
            <person name="Geib S.M."/>
            <person name="Hall B."/>
            <person name="Fabrick J.A."/>
            <person name="Brent C.S."/>
            <person name="Hull J.J."/>
        </authorList>
    </citation>
    <scope>NUCLEOTIDE SEQUENCE</scope>
</reference>
<organism evidence="1">
    <name type="scientific">Lygus hesperus</name>
    <name type="common">Western plant bug</name>
    <dbReference type="NCBI Taxonomy" id="30085"/>
    <lineage>
        <taxon>Eukaryota</taxon>
        <taxon>Metazoa</taxon>
        <taxon>Ecdysozoa</taxon>
        <taxon>Arthropoda</taxon>
        <taxon>Hexapoda</taxon>
        <taxon>Insecta</taxon>
        <taxon>Pterygota</taxon>
        <taxon>Neoptera</taxon>
        <taxon>Paraneoptera</taxon>
        <taxon>Hemiptera</taxon>
        <taxon>Heteroptera</taxon>
        <taxon>Panheteroptera</taxon>
        <taxon>Cimicomorpha</taxon>
        <taxon>Miridae</taxon>
        <taxon>Mirini</taxon>
        <taxon>Lygus</taxon>
    </lineage>
</organism>
<accession>A0A146LVJ2</accession>
<name>A0A146LVJ2_LYGHE</name>
<proteinExistence type="predicted"/>
<protein>
    <submittedName>
        <fullName evidence="1">Uncharacterized protein</fullName>
    </submittedName>
</protein>
<gene>
    <name evidence="1" type="ORF">g.2521</name>
</gene>
<evidence type="ECO:0000313" key="1">
    <source>
        <dbReference type="EMBL" id="JAQ11708.1"/>
    </source>
</evidence>
<sequence>MKVLSQHRDPQVALAHKFISQGYEQHPDDIDFAGERGTTTYIPGNSMIDPYDYQIEKAFITPVADYQFQRSLYIDRVTNDKVTQSAQRISALMDQVDILHRAAVRSGVSDLPNRNALKRLQADECIAFPSEFDD</sequence>
<dbReference type="AlphaFoldDB" id="A0A146LVJ2"/>